<protein>
    <submittedName>
        <fullName evidence="2">Uncharacterized protein</fullName>
    </submittedName>
</protein>
<dbReference type="EMBL" id="BANX01000038">
    <property type="protein sequence ID" value="GAC70659.1"/>
    <property type="molecule type" value="Genomic_DNA"/>
</dbReference>
<reference evidence="2 3" key="1">
    <citation type="submission" date="2013-01" db="EMBL/GenBank/DDBJ databases">
        <title>Whole genome shotgun sequence of Gordonia soli NBRC 108243.</title>
        <authorList>
            <person name="Isaki-Nakamura S."/>
            <person name="Hosoyama A."/>
            <person name="Tsuchikane K."/>
            <person name="Ando Y."/>
            <person name="Baba S."/>
            <person name="Ohji S."/>
            <person name="Hamada M."/>
            <person name="Tamura T."/>
            <person name="Yamazoe A."/>
            <person name="Yamazaki S."/>
            <person name="Fujita N."/>
        </authorList>
    </citation>
    <scope>NUCLEOTIDE SEQUENCE [LARGE SCALE GENOMIC DNA]</scope>
    <source>
        <strain evidence="2 3">NBRC 108243</strain>
    </source>
</reference>
<dbReference type="OrthoDB" id="9958085at2"/>
<gene>
    <name evidence="2" type="ORF">GS4_38_00660</name>
</gene>
<evidence type="ECO:0000313" key="2">
    <source>
        <dbReference type="EMBL" id="GAC70659.1"/>
    </source>
</evidence>
<evidence type="ECO:0000256" key="1">
    <source>
        <dbReference type="SAM" id="MobiDB-lite"/>
    </source>
</evidence>
<keyword evidence="3" id="KW-1185">Reference proteome</keyword>
<dbReference type="Proteomes" id="UP000011666">
    <property type="component" value="Unassembled WGS sequence"/>
</dbReference>
<sequence>MASDKQATLLANLTRERFMLEAVAKVTGLRDHEDLHAEALDLDSGAASDAITRLRAEIKSLRDQRPITRWVDADPQWRDATGSRMNNHRATRGLGGHISGPTPSAAAVAKQRRMPVRHHQWSPDLD</sequence>
<feature type="region of interest" description="Disordered" evidence="1">
    <location>
        <begin position="78"/>
        <end position="126"/>
    </location>
</feature>
<name>M0QQI3_9ACTN</name>
<feature type="compositionally biased region" description="Basic residues" evidence="1">
    <location>
        <begin position="110"/>
        <end position="120"/>
    </location>
</feature>
<comment type="caution">
    <text evidence="2">The sequence shown here is derived from an EMBL/GenBank/DDBJ whole genome shotgun (WGS) entry which is preliminary data.</text>
</comment>
<evidence type="ECO:0000313" key="3">
    <source>
        <dbReference type="Proteomes" id="UP000011666"/>
    </source>
</evidence>
<dbReference type="RefSeq" id="WP_007624868.1">
    <property type="nucleotide sequence ID" value="NZ_BANX01000038.1"/>
</dbReference>
<organism evidence="2 3">
    <name type="scientific">Gordonia soli NBRC 108243</name>
    <dbReference type="NCBI Taxonomy" id="1223545"/>
    <lineage>
        <taxon>Bacteria</taxon>
        <taxon>Bacillati</taxon>
        <taxon>Actinomycetota</taxon>
        <taxon>Actinomycetes</taxon>
        <taxon>Mycobacteriales</taxon>
        <taxon>Gordoniaceae</taxon>
        <taxon>Gordonia</taxon>
    </lineage>
</organism>
<dbReference type="STRING" id="1223545.GS4_38_00660"/>
<dbReference type="AlphaFoldDB" id="M0QQI3"/>
<accession>M0QQI3</accession>
<proteinExistence type="predicted"/>